<dbReference type="PROSITE" id="PS51257">
    <property type="entry name" value="PROKAR_LIPOPROTEIN"/>
    <property type="match status" value="1"/>
</dbReference>
<organism evidence="1 2">
    <name type="scientific">Amycolatopsis australiensis</name>
    <dbReference type="NCBI Taxonomy" id="546364"/>
    <lineage>
        <taxon>Bacteria</taxon>
        <taxon>Bacillati</taxon>
        <taxon>Actinomycetota</taxon>
        <taxon>Actinomycetes</taxon>
        <taxon>Pseudonocardiales</taxon>
        <taxon>Pseudonocardiaceae</taxon>
        <taxon>Amycolatopsis</taxon>
    </lineage>
</organism>
<evidence type="ECO:0000313" key="2">
    <source>
        <dbReference type="Proteomes" id="UP000182740"/>
    </source>
</evidence>
<dbReference type="EMBL" id="FPJG01000006">
    <property type="protein sequence ID" value="SFW78042.1"/>
    <property type="molecule type" value="Genomic_DNA"/>
</dbReference>
<dbReference type="RefSeq" id="WP_072478061.1">
    <property type="nucleotide sequence ID" value="NZ_FPJG01000006.1"/>
</dbReference>
<dbReference type="STRING" id="546364.SAMN04489730_4429"/>
<protein>
    <submittedName>
        <fullName evidence="1">Uncharacterized protein</fullName>
    </submittedName>
</protein>
<dbReference type="AlphaFoldDB" id="A0A1K1S1K9"/>
<keyword evidence="2" id="KW-1185">Reference proteome</keyword>
<reference evidence="2" key="1">
    <citation type="submission" date="2016-11" db="EMBL/GenBank/DDBJ databases">
        <authorList>
            <person name="Varghese N."/>
            <person name="Submissions S."/>
        </authorList>
    </citation>
    <scope>NUCLEOTIDE SEQUENCE [LARGE SCALE GENOMIC DNA]</scope>
    <source>
        <strain evidence="2">DSM 44671</strain>
    </source>
</reference>
<dbReference type="Proteomes" id="UP000182740">
    <property type="component" value="Unassembled WGS sequence"/>
</dbReference>
<sequence>MRIPAVACVLLLLGAVGCGRDRQVPESGEALCSPSYEPRELVVLGPCYSPPPIASGRAPGEARSTDPGAIRKVAAAACSLPAPPPDVACTAEMGPAYQLRFVDTRGRATTLDAAGFGCRFVDGLGVRRFDARPLWAALTAAGLPAPGRR</sequence>
<dbReference type="OrthoDB" id="3630751at2"/>
<name>A0A1K1S1K9_9PSEU</name>
<gene>
    <name evidence="1" type="ORF">SAMN04489730_4429</name>
</gene>
<evidence type="ECO:0000313" key="1">
    <source>
        <dbReference type="EMBL" id="SFW78042.1"/>
    </source>
</evidence>
<accession>A0A1K1S1K9</accession>
<proteinExistence type="predicted"/>